<keyword evidence="2" id="KW-1185">Reference proteome</keyword>
<dbReference type="Proteomes" id="UP000243588">
    <property type="component" value="Unassembled WGS sequence"/>
</dbReference>
<sequence length="34" mass="4029">MAKKYVVGKTINFAIIFALGYRKMDIKRNSKYLF</sequence>
<accession>A0A1G8AZY2</accession>
<gene>
    <name evidence="1" type="ORF">SAMN05421818_10151</name>
</gene>
<organism evidence="1 2">
    <name type="scientific">Myroides phaeus</name>
    <dbReference type="NCBI Taxonomy" id="702745"/>
    <lineage>
        <taxon>Bacteria</taxon>
        <taxon>Pseudomonadati</taxon>
        <taxon>Bacteroidota</taxon>
        <taxon>Flavobacteriia</taxon>
        <taxon>Flavobacteriales</taxon>
        <taxon>Flavobacteriaceae</taxon>
        <taxon>Myroides</taxon>
    </lineage>
</organism>
<evidence type="ECO:0000313" key="1">
    <source>
        <dbReference type="EMBL" id="SDH26579.1"/>
    </source>
</evidence>
<protein>
    <submittedName>
        <fullName evidence="1">Uncharacterized protein</fullName>
    </submittedName>
</protein>
<proteinExistence type="predicted"/>
<dbReference type="EMBL" id="FNDQ01000001">
    <property type="protein sequence ID" value="SDH26579.1"/>
    <property type="molecule type" value="Genomic_DNA"/>
</dbReference>
<name>A0A1G8AZY2_9FLAO</name>
<dbReference type="AlphaFoldDB" id="A0A1G8AZY2"/>
<reference evidence="2" key="1">
    <citation type="submission" date="2016-10" db="EMBL/GenBank/DDBJ databases">
        <authorList>
            <person name="Varghese N."/>
            <person name="Submissions S."/>
        </authorList>
    </citation>
    <scope>NUCLEOTIDE SEQUENCE [LARGE SCALE GENOMIC DNA]</scope>
    <source>
        <strain evidence="2">DSM 23313</strain>
    </source>
</reference>
<evidence type="ECO:0000313" key="2">
    <source>
        <dbReference type="Proteomes" id="UP000243588"/>
    </source>
</evidence>
<dbReference type="STRING" id="702745.SAMN05421818_10151"/>